<dbReference type="PROSITE" id="PS51257">
    <property type="entry name" value="PROKAR_LIPOPROTEIN"/>
    <property type="match status" value="1"/>
</dbReference>
<keyword evidence="1" id="KW-0732">Signal</keyword>
<sequence>MKKILSALLLIFAMLLSACGGVKYELKDGLMYDSDGKEATGTFEFKTGKYKVKGNFVNGLPDGAFEEYYSDGSIMAKETFVNGEMTSKELFYKNGNLLGNFTENDDIKLYYDDGSLILSYDAEKEESIYYHENGNPLMIGNSYETTLYNENNEVISKLRDDDLTDIGATLKKLDDGTFELVKGNEVIAKIDANDEIINYLYSTGEPLLKVNESTGETEFFFKNGNTFMKGKEGGSILNYRDGKPLYEINGDSETIYNEEGDKIVGGFDLVTDIKKLD</sequence>
<gene>
    <name evidence="2" type="ORF">CTM72_06655</name>
</gene>
<dbReference type="EMBL" id="CP024699">
    <property type="protein sequence ID" value="ATV59441.1"/>
    <property type="molecule type" value="Genomic_DNA"/>
</dbReference>
<evidence type="ECO:0000313" key="2">
    <source>
        <dbReference type="EMBL" id="ATV59441.1"/>
    </source>
</evidence>
<evidence type="ECO:0000256" key="1">
    <source>
        <dbReference type="SAM" id="SignalP"/>
    </source>
</evidence>
<protein>
    <submittedName>
        <fullName evidence="2">Cytoplasmic protein</fullName>
    </submittedName>
</protein>
<name>A0A2D3NVL2_9FUSO</name>
<proteinExistence type="predicted"/>
<dbReference type="AlphaFoldDB" id="A0A2D3NVL2"/>
<dbReference type="RefSeq" id="WP_100024894.1">
    <property type="nucleotide sequence ID" value="NZ_CP024699.1"/>
</dbReference>
<feature type="signal peptide" evidence="1">
    <location>
        <begin position="1"/>
        <end position="18"/>
    </location>
</feature>
<dbReference type="SUPFAM" id="SSF82185">
    <property type="entry name" value="Histone H3 K4-specific methyltransferase SET7/9 N-terminal domain"/>
    <property type="match status" value="1"/>
</dbReference>
<dbReference type="Gene3D" id="3.90.930.1">
    <property type="match status" value="1"/>
</dbReference>
<reference evidence="2 3" key="1">
    <citation type="submission" date="2017-11" db="EMBL/GenBank/DDBJ databases">
        <title>Genome sequencing of Fusobacterium periodonticum KCOM 1261.</title>
        <authorList>
            <person name="Kook J.-K."/>
            <person name="Park S.-N."/>
            <person name="Lim Y.K."/>
        </authorList>
    </citation>
    <scope>NUCLEOTIDE SEQUENCE [LARGE SCALE GENOMIC DNA]</scope>
    <source>
        <strain evidence="2 3">KCOM 1261</strain>
    </source>
</reference>
<evidence type="ECO:0000313" key="3">
    <source>
        <dbReference type="Proteomes" id="UP000230056"/>
    </source>
</evidence>
<organism evidence="2 3">
    <name type="scientific">Fusobacterium pseudoperiodonticum</name>
    <dbReference type="NCBI Taxonomy" id="2663009"/>
    <lineage>
        <taxon>Bacteria</taxon>
        <taxon>Fusobacteriati</taxon>
        <taxon>Fusobacteriota</taxon>
        <taxon>Fusobacteriia</taxon>
        <taxon>Fusobacteriales</taxon>
        <taxon>Fusobacteriaceae</taxon>
        <taxon>Fusobacterium</taxon>
    </lineage>
</organism>
<feature type="chain" id="PRO_5013642528" evidence="1">
    <location>
        <begin position="19"/>
        <end position="277"/>
    </location>
</feature>
<dbReference type="Proteomes" id="UP000230056">
    <property type="component" value="Chromosome"/>
</dbReference>
<accession>A0A2D3NVL2</accession>